<dbReference type="Proteomes" id="UP001196980">
    <property type="component" value="Unassembled WGS sequence"/>
</dbReference>
<dbReference type="InterPro" id="IPR012827">
    <property type="entry name" value="Hemerythrin_metal-bd"/>
</dbReference>
<evidence type="ECO:0000259" key="4">
    <source>
        <dbReference type="Pfam" id="PF01814"/>
    </source>
</evidence>
<dbReference type="CDD" id="cd12107">
    <property type="entry name" value="Hemerythrin"/>
    <property type="match status" value="1"/>
</dbReference>
<dbReference type="RefSeq" id="WP_218252807.1">
    <property type="nucleotide sequence ID" value="NZ_JABXWD010000208.1"/>
</dbReference>
<evidence type="ECO:0000313" key="6">
    <source>
        <dbReference type="Proteomes" id="UP001196980"/>
    </source>
</evidence>
<dbReference type="EMBL" id="JABXWD010000208">
    <property type="protein sequence ID" value="MBV6342183.1"/>
    <property type="molecule type" value="Genomic_DNA"/>
</dbReference>
<dbReference type="InterPro" id="IPR012312">
    <property type="entry name" value="Hemerythrin-like"/>
</dbReference>
<organism evidence="5 6">
    <name type="scientific">Candidatus Magnetobacterium casense</name>
    <dbReference type="NCBI Taxonomy" id="1455061"/>
    <lineage>
        <taxon>Bacteria</taxon>
        <taxon>Pseudomonadati</taxon>
        <taxon>Nitrospirota</taxon>
        <taxon>Thermodesulfovibrionia</taxon>
        <taxon>Thermodesulfovibrionales</taxon>
        <taxon>Candidatus Magnetobacteriaceae</taxon>
        <taxon>Candidatus Magnetobacterium</taxon>
    </lineage>
</organism>
<protein>
    <submittedName>
        <fullName evidence="5">Hemerythrin family protein</fullName>
    </submittedName>
</protein>
<dbReference type="PANTHER" id="PTHR37164">
    <property type="entry name" value="BACTERIOHEMERYTHRIN"/>
    <property type="match status" value="1"/>
</dbReference>
<dbReference type="NCBIfam" id="TIGR02481">
    <property type="entry name" value="hemeryth_dom"/>
    <property type="match status" value="1"/>
</dbReference>
<keyword evidence="2" id="KW-0479">Metal-binding</keyword>
<dbReference type="Gene3D" id="1.20.120.50">
    <property type="entry name" value="Hemerythrin-like"/>
    <property type="match status" value="1"/>
</dbReference>
<name>A0ABS6S198_9BACT</name>
<comment type="caution">
    <text evidence="5">The sequence shown here is derived from an EMBL/GenBank/DDBJ whole genome shotgun (WGS) entry which is preliminary data.</text>
</comment>
<evidence type="ECO:0000256" key="1">
    <source>
        <dbReference type="ARBA" id="ARBA00010587"/>
    </source>
</evidence>
<gene>
    <name evidence="5" type="ORF">HWQ67_11360</name>
</gene>
<evidence type="ECO:0000256" key="3">
    <source>
        <dbReference type="ARBA" id="ARBA00023004"/>
    </source>
</evidence>
<keyword evidence="3" id="KW-0408">Iron</keyword>
<dbReference type="Pfam" id="PF01814">
    <property type="entry name" value="Hemerythrin"/>
    <property type="match status" value="1"/>
</dbReference>
<dbReference type="NCBIfam" id="NF033749">
    <property type="entry name" value="bact_hemeryth"/>
    <property type="match status" value="1"/>
</dbReference>
<reference evidence="5 6" key="1">
    <citation type="journal article" date="2020" name="J Geophys Res Biogeosci">
        <title>Magnetotaxis as an Adaptation to Enable Bacterial Shuttling of Microbial Sulfur and Sulfur Cycling Across Aquatic Oxic#Anoxic Interfaces.</title>
        <authorList>
            <person name="Li J."/>
            <person name="Liu P."/>
            <person name="Wang J."/>
            <person name="Roberts A.P."/>
            <person name="Pan Y."/>
        </authorList>
    </citation>
    <scope>NUCLEOTIDE SEQUENCE [LARGE SCALE GENOMIC DNA]</scope>
    <source>
        <strain evidence="5 6">MYR-1_YQ</strain>
    </source>
</reference>
<feature type="domain" description="Hemerythrin-like" evidence="4">
    <location>
        <begin position="13"/>
        <end position="128"/>
    </location>
</feature>
<dbReference type="InterPro" id="IPR035938">
    <property type="entry name" value="Hemerythrin-like_sf"/>
</dbReference>
<accession>A0ABS6S198</accession>
<dbReference type="InterPro" id="IPR050669">
    <property type="entry name" value="Hemerythrin"/>
</dbReference>
<evidence type="ECO:0000256" key="2">
    <source>
        <dbReference type="ARBA" id="ARBA00022723"/>
    </source>
</evidence>
<keyword evidence="6" id="KW-1185">Reference proteome</keyword>
<proteinExistence type="inferred from homology"/>
<dbReference type="SUPFAM" id="SSF47188">
    <property type="entry name" value="Hemerythrin-like"/>
    <property type="match status" value="1"/>
</dbReference>
<comment type="similarity">
    <text evidence="1">Belongs to the hemerythrin family.</text>
</comment>
<sequence length="136" mass="16096">MVDIKWTDDLSVGVDSIDNQHKELIATFSNLLKAIERKDARDEVQKVVDFLRQYVESHFAMEETLMTRIKYPNDKFLEHEAQHTLFWESFNELVEIFKKDHSSPAMINTIEVALIQWFVNHICKTDKAIGVFLRRR</sequence>
<evidence type="ECO:0000313" key="5">
    <source>
        <dbReference type="EMBL" id="MBV6342183.1"/>
    </source>
</evidence>
<dbReference type="PANTHER" id="PTHR37164:SF1">
    <property type="entry name" value="BACTERIOHEMERYTHRIN"/>
    <property type="match status" value="1"/>
</dbReference>